<dbReference type="RefSeq" id="WP_186913457.1">
    <property type="nucleotide sequence ID" value="NZ_JACOFV010000015.1"/>
</dbReference>
<sequence length="84" mass="9062">MKPNDILADQDNTIVINEVLVRKGSVGAFLMNWRILQDPNQLSAHAQATNDLLDLIPALSALGLFEVLAPRDPTLAKLVQTGAS</sequence>
<protein>
    <recommendedName>
        <fullName evidence="3">Preprotein translocase subunit SecD</fullName>
    </recommendedName>
</protein>
<organism evidence="1 2">
    <name type="scientific">Undibacterium jejuense</name>
    <dbReference type="NCBI Taxonomy" id="1344949"/>
    <lineage>
        <taxon>Bacteria</taxon>
        <taxon>Pseudomonadati</taxon>
        <taxon>Pseudomonadota</taxon>
        <taxon>Betaproteobacteria</taxon>
        <taxon>Burkholderiales</taxon>
        <taxon>Oxalobacteraceae</taxon>
        <taxon>Undibacterium</taxon>
    </lineage>
</organism>
<dbReference type="AlphaFoldDB" id="A0A923HJR6"/>
<evidence type="ECO:0008006" key="3">
    <source>
        <dbReference type="Google" id="ProtNLM"/>
    </source>
</evidence>
<evidence type="ECO:0000313" key="1">
    <source>
        <dbReference type="EMBL" id="MBC3863510.1"/>
    </source>
</evidence>
<keyword evidence="2" id="KW-1185">Reference proteome</keyword>
<comment type="caution">
    <text evidence="1">The sequence shown here is derived from an EMBL/GenBank/DDBJ whole genome shotgun (WGS) entry which is preliminary data.</text>
</comment>
<proteinExistence type="predicted"/>
<evidence type="ECO:0000313" key="2">
    <source>
        <dbReference type="Proteomes" id="UP000634011"/>
    </source>
</evidence>
<reference evidence="1" key="1">
    <citation type="submission" date="2020-08" db="EMBL/GenBank/DDBJ databases">
        <title>Novel species isolated from subtropical streams in China.</title>
        <authorList>
            <person name="Lu H."/>
        </authorList>
    </citation>
    <scope>NUCLEOTIDE SEQUENCE</scope>
    <source>
        <strain evidence="1">KACC 12607</strain>
    </source>
</reference>
<accession>A0A923HJR6</accession>
<gene>
    <name evidence="1" type="ORF">H8K32_15500</name>
</gene>
<dbReference type="EMBL" id="JACOFV010000015">
    <property type="protein sequence ID" value="MBC3863510.1"/>
    <property type="molecule type" value="Genomic_DNA"/>
</dbReference>
<name>A0A923HJR6_9BURK</name>
<dbReference type="Proteomes" id="UP000634011">
    <property type="component" value="Unassembled WGS sequence"/>
</dbReference>